<dbReference type="RefSeq" id="WP_021738574.1">
    <property type="nucleotide sequence ID" value="NZ_CABKSU010000037.1"/>
</dbReference>
<evidence type="ECO:0000313" key="3">
    <source>
        <dbReference type="EMBL" id="CUM80888.1"/>
    </source>
</evidence>
<sequence>MNHDPKYNEFEYEKENYPKTPEHFKQFVAAQVTKELSKASIVKHRARKKYFPAKVAAAVIVCAAVGTTGAYAGVKQYQARSQQYLQETGRITAPETSSEEETPAISDNTDSVSPATIVSEENGLITTFSDTWPDVMLEMYDYDSEYQKQPNQYMNVMDAYYDGGLLSIYGEATPYGIKTLGDWFLPDRIVINDTVYLATWNINGIYGDGCDPQYKRGAFHATVELSDVNLPDTCKVQVPLTTARDPKTGYFYMQTISFDISGNANIKPSVTASSKNGATVTVGESKVSASGTYLSLTWNFGQDKASYEKFHKIISGNTIHNWIYCRITDSNGNTFDTKTDSETFSSIYFDSNDTGDDHWNTSGESTYVDDDGNYCFHTNILLPALTQDFTALEVTPYLHLEDGTETDLDFASFRVDYE</sequence>
<keyword evidence="2" id="KW-0812">Transmembrane</keyword>
<keyword evidence="2" id="KW-1133">Transmembrane helix</keyword>
<gene>
    <name evidence="3" type="ORF">ERS852448_00573</name>
</gene>
<dbReference type="GeneID" id="42786069"/>
<dbReference type="Proteomes" id="UP000095492">
    <property type="component" value="Unassembled WGS sequence"/>
</dbReference>
<evidence type="ECO:0000256" key="1">
    <source>
        <dbReference type="SAM" id="MobiDB-lite"/>
    </source>
</evidence>
<evidence type="ECO:0000313" key="4">
    <source>
        <dbReference type="Proteomes" id="UP000095492"/>
    </source>
</evidence>
<proteinExistence type="predicted"/>
<dbReference type="EMBL" id="CYYA01000003">
    <property type="protein sequence ID" value="CUM80888.1"/>
    <property type="molecule type" value="Genomic_DNA"/>
</dbReference>
<protein>
    <recommendedName>
        <fullName evidence="5">DUF4179 domain-containing protein</fullName>
    </recommendedName>
</protein>
<feature type="region of interest" description="Disordered" evidence="1">
    <location>
        <begin position="90"/>
        <end position="112"/>
    </location>
</feature>
<evidence type="ECO:0000256" key="2">
    <source>
        <dbReference type="SAM" id="Phobius"/>
    </source>
</evidence>
<feature type="transmembrane region" description="Helical" evidence="2">
    <location>
        <begin position="55"/>
        <end position="74"/>
    </location>
</feature>
<dbReference type="AlphaFoldDB" id="A0A173RUU0"/>
<evidence type="ECO:0008006" key="5">
    <source>
        <dbReference type="Google" id="ProtNLM"/>
    </source>
</evidence>
<name>A0A173RUU0_EUBRA</name>
<accession>A0A173RUU0</accession>
<dbReference type="OrthoDB" id="9909219at2"/>
<reference evidence="3 4" key="1">
    <citation type="submission" date="2015-09" db="EMBL/GenBank/DDBJ databases">
        <authorList>
            <consortium name="Pathogen Informatics"/>
        </authorList>
    </citation>
    <scope>NUCLEOTIDE SEQUENCE [LARGE SCALE GENOMIC DNA]</scope>
    <source>
        <strain evidence="3 4">2789STDY5608891</strain>
    </source>
</reference>
<keyword evidence="2" id="KW-0472">Membrane</keyword>
<organism evidence="3 4">
    <name type="scientific">Eubacterium ramulus</name>
    <dbReference type="NCBI Taxonomy" id="39490"/>
    <lineage>
        <taxon>Bacteria</taxon>
        <taxon>Bacillati</taxon>
        <taxon>Bacillota</taxon>
        <taxon>Clostridia</taxon>
        <taxon>Eubacteriales</taxon>
        <taxon>Eubacteriaceae</taxon>
        <taxon>Eubacterium</taxon>
    </lineage>
</organism>